<dbReference type="PIRSF" id="PIRSF037609">
    <property type="entry name" value="BLOC-1_complex_pallidin"/>
    <property type="match status" value="1"/>
</dbReference>
<evidence type="ECO:0000256" key="2">
    <source>
        <dbReference type="ARBA" id="ARBA00005767"/>
    </source>
</evidence>
<dbReference type="GO" id="GO:0031083">
    <property type="term" value="C:BLOC-1 complex"/>
    <property type="evidence" value="ECO:0007669"/>
    <property type="project" value="TreeGrafter"/>
</dbReference>
<dbReference type="KEGG" id="bbel:109468638"/>
<reference evidence="8" key="1">
    <citation type="submission" date="2025-08" db="UniProtKB">
        <authorList>
            <consortium name="RefSeq"/>
        </authorList>
    </citation>
    <scope>IDENTIFICATION</scope>
    <source>
        <tissue evidence="8">Gonad</tissue>
    </source>
</reference>
<protein>
    <recommendedName>
        <fullName evidence="3 5">Biogenesis of lysosome-related organelles complex 1 subunit 6</fullName>
        <shortName evidence="5">BLOC-1 subunit 6</shortName>
    </recommendedName>
</protein>
<feature type="compositionally biased region" description="Low complexity" evidence="6">
    <location>
        <begin position="1"/>
        <end position="13"/>
    </location>
</feature>
<evidence type="ECO:0000256" key="4">
    <source>
        <dbReference type="ARBA" id="ARBA00022490"/>
    </source>
</evidence>
<comment type="subcellular location">
    <subcellularLocation>
        <location evidence="1">Cytoplasm</location>
    </subcellularLocation>
</comment>
<evidence type="ECO:0000313" key="8">
    <source>
        <dbReference type="RefSeq" id="XP_019622513.1"/>
    </source>
</evidence>
<keyword evidence="4" id="KW-0963">Cytoplasm</keyword>
<dbReference type="Proteomes" id="UP000515135">
    <property type="component" value="Unplaced"/>
</dbReference>
<dbReference type="Pfam" id="PF14712">
    <property type="entry name" value="Snapin_Pallidin"/>
    <property type="match status" value="1"/>
</dbReference>
<evidence type="ECO:0000256" key="3">
    <source>
        <dbReference type="ARBA" id="ARBA00019579"/>
    </source>
</evidence>
<feature type="region of interest" description="Disordered" evidence="6">
    <location>
        <begin position="1"/>
        <end position="36"/>
    </location>
</feature>
<evidence type="ECO:0000256" key="1">
    <source>
        <dbReference type="ARBA" id="ARBA00004496"/>
    </source>
</evidence>
<dbReference type="RefSeq" id="XP_019622513.1">
    <property type="nucleotide sequence ID" value="XM_019766954.1"/>
</dbReference>
<dbReference type="OrthoDB" id="19659at2759"/>
<evidence type="ECO:0000256" key="6">
    <source>
        <dbReference type="SAM" id="MobiDB-lite"/>
    </source>
</evidence>
<comment type="function">
    <text evidence="5">Component of the biogenesis of lysosome-related organelles complex-1 (BLOC-1) involved in pigment granule biogenesis.</text>
</comment>
<organism evidence="7 8">
    <name type="scientific">Branchiostoma belcheri</name>
    <name type="common">Amphioxus</name>
    <dbReference type="NCBI Taxonomy" id="7741"/>
    <lineage>
        <taxon>Eukaryota</taxon>
        <taxon>Metazoa</taxon>
        <taxon>Chordata</taxon>
        <taxon>Cephalochordata</taxon>
        <taxon>Leptocardii</taxon>
        <taxon>Amphioxiformes</taxon>
        <taxon>Branchiostomatidae</taxon>
        <taxon>Branchiostoma</taxon>
    </lineage>
</organism>
<dbReference type="AlphaFoldDB" id="A0A6P4YDJ8"/>
<proteinExistence type="inferred from homology"/>
<dbReference type="PANTHER" id="PTHR31328:SF2">
    <property type="entry name" value="BIOGENESIS OF LYSOSOME-RELATED ORGANELLES COMPLEX 1 SUBUNIT 6"/>
    <property type="match status" value="1"/>
</dbReference>
<dbReference type="InterPro" id="IPR028119">
    <property type="entry name" value="Snapin/Pallidin/Snn1"/>
</dbReference>
<evidence type="ECO:0000256" key="5">
    <source>
        <dbReference type="PIRNR" id="PIRNR037609"/>
    </source>
</evidence>
<dbReference type="InterPro" id="IPR017242">
    <property type="entry name" value="BLOC-1_pallidin"/>
</dbReference>
<dbReference type="PANTHER" id="PTHR31328">
    <property type="entry name" value="BIOGENESIS OF LYSOSOME-RELATED ORGANELLES COMPLEX 1 SUBUNIT 6"/>
    <property type="match status" value="1"/>
</dbReference>
<feature type="region of interest" description="Disordered" evidence="6">
    <location>
        <begin position="123"/>
        <end position="169"/>
    </location>
</feature>
<comment type="similarity">
    <text evidence="2 5">Belongs to the BLOC1S6 family.</text>
</comment>
<keyword evidence="7" id="KW-1185">Reference proteome</keyword>
<feature type="compositionally biased region" description="Polar residues" evidence="6">
    <location>
        <begin position="15"/>
        <end position="28"/>
    </location>
</feature>
<feature type="compositionally biased region" description="Basic and acidic residues" evidence="6">
    <location>
        <begin position="137"/>
        <end position="169"/>
    </location>
</feature>
<dbReference type="GeneID" id="109468638"/>
<name>A0A6P4YDJ8_BRABE</name>
<accession>A0A6P4YDJ8</accession>
<sequence length="169" mass="19207">MEEVTEVAAEATESPLKTGSHPSDQADTSGAAVQEVPVDEETVSLLTDGLIRKLGPESDSVKDKLDELIRNQEVMIEAMQHENTRFSESEATKSLGELLSEAKRYHNKLVLIRKEMVALHEKSTKLKKRALKLQQQKQKEDLHKEQQKERELERERQLTAKPAAKPEQR</sequence>
<dbReference type="GO" id="GO:0030133">
    <property type="term" value="C:transport vesicle"/>
    <property type="evidence" value="ECO:0007669"/>
    <property type="project" value="TreeGrafter"/>
</dbReference>
<gene>
    <name evidence="8" type="primary">LOC109468638</name>
</gene>
<evidence type="ECO:0000313" key="7">
    <source>
        <dbReference type="Proteomes" id="UP000515135"/>
    </source>
</evidence>